<name>A0A1Q9DA73_SYMMI</name>
<feature type="signal peptide" evidence="2">
    <location>
        <begin position="1"/>
        <end position="15"/>
    </location>
</feature>
<proteinExistence type="predicted"/>
<dbReference type="EMBL" id="LSRX01000637">
    <property type="protein sequence ID" value="OLP92040.1"/>
    <property type="molecule type" value="Genomic_DNA"/>
</dbReference>
<feature type="compositionally biased region" description="Basic and acidic residues" evidence="1">
    <location>
        <begin position="523"/>
        <end position="533"/>
    </location>
</feature>
<keyword evidence="2" id="KW-0732">Signal</keyword>
<dbReference type="OrthoDB" id="441376at2759"/>
<gene>
    <name evidence="3" type="ORF">AK812_SmicGene26194</name>
</gene>
<dbReference type="Proteomes" id="UP000186817">
    <property type="component" value="Unassembled WGS sequence"/>
</dbReference>
<keyword evidence="4" id="KW-1185">Reference proteome</keyword>
<organism evidence="3 4">
    <name type="scientific">Symbiodinium microadriaticum</name>
    <name type="common">Dinoflagellate</name>
    <name type="synonym">Zooxanthella microadriatica</name>
    <dbReference type="NCBI Taxonomy" id="2951"/>
    <lineage>
        <taxon>Eukaryota</taxon>
        <taxon>Sar</taxon>
        <taxon>Alveolata</taxon>
        <taxon>Dinophyceae</taxon>
        <taxon>Suessiales</taxon>
        <taxon>Symbiodiniaceae</taxon>
        <taxon>Symbiodinium</taxon>
    </lineage>
</organism>
<feature type="region of interest" description="Disordered" evidence="1">
    <location>
        <begin position="508"/>
        <end position="534"/>
    </location>
</feature>
<reference evidence="3 4" key="1">
    <citation type="submission" date="2016-02" db="EMBL/GenBank/DDBJ databases">
        <title>Genome analysis of coral dinoflagellate symbionts highlights evolutionary adaptations to a symbiotic lifestyle.</title>
        <authorList>
            <person name="Aranda M."/>
            <person name="Li Y."/>
            <person name="Liew Y.J."/>
            <person name="Baumgarten S."/>
            <person name="Simakov O."/>
            <person name="Wilson M."/>
            <person name="Piel J."/>
            <person name="Ashoor H."/>
            <person name="Bougouffa S."/>
            <person name="Bajic V.B."/>
            <person name="Ryu T."/>
            <person name="Ravasi T."/>
            <person name="Bayer T."/>
            <person name="Micklem G."/>
            <person name="Kim H."/>
            <person name="Bhak J."/>
            <person name="Lajeunesse T.C."/>
            <person name="Voolstra C.R."/>
        </authorList>
    </citation>
    <scope>NUCLEOTIDE SEQUENCE [LARGE SCALE GENOMIC DNA]</scope>
    <source>
        <strain evidence="3 4">CCMP2467</strain>
    </source>
</reference>
<evidence type="ECO:0000256" key="2">
    <source>
        <dbReference type="SAM" id="SignalP"/>
    </source>
</evidence>
<evidence type="ECO:0000313" key="4">
    <source>
        <dbReference type="Proteomes" id="UP000186817"/>
    </source>
</evidence>
<comment type="caution">
    <text evidence="3">The sequence shown here is derived from an EMBL/GenBank/DDBJ whole genome shotgun (WGS) entry which is preliminary data.</text>
</comment>
<sequence length="1468" mass="165493">MLAVFVRFFFFPVQLEVGICQSSRTPYDHLRYSYPETWRRLVAILDKEGAPVSMRGDGLVRTPGGFRLEGSHLGPNGRTPQDPAFLKWRQQDQENVHALRMMKRENRNPFGSWWEGSKVVEKIGMRQELDEGTLGGGGLPKRDIVMSHVFSKKMESMNTVLMQQDEWHYISMDVRNEAPFGDDLVDQLRAVVHIGTEQPSEKLFNQLKAVCPSMRSLILDPIHLAIVYEYGFWNKKSPGFKQLRRILRKCISIDVDMGLDYWGAFYDGTNARPLGEEEMKYRDMISNSSMNLTECNSILDGLDVDVPFTDRLEFIRSLAALCRRYPAEVSRKIAGANKQISKILWSACAPDRLEWHALQPSYRWLLPSGTSSNEALHVEVNSWSRSTNAMHRSTLAMKLKYCSYIKLLLHYLSVQYPLSHVVSASMLLSRSLHKSLWNGDDWAVWCAEQLSDTVPRSNRCQSEGSPGFRLQDIPSSDSTSPLHYISPVYWPTFTLKKVSMGLASAREHSRLATDEEEETLTDAESHNSSETHDQSATIAWLDLLSSSNAGEKVRQNARELTGEYCYLHEGAQQYHAKKHLECVQEELKEFAKKPEALKDRRQLLEFQDLVKEHNNLQKAVEKTSEESPVTELEMLAPGFLELQEVAQIRRVLASDELKEENRFNDWVPQAEFVSHWKSGIAVHKQSSVRVRILLSVGCGAQDACVCLWRFLLPGERRYFIAACRELDFYCLKAVRHAGLSLSSITMAASLDGASDTEAGRLADLTASRWLLSDLPASSPVPGPLVRGRRRAHRERFPLARLVGCADVFRDGELEMQMNYHGALTMSEFLTATAETCSRTGAGWFHGWQVANVAVYLRRSVAMPAFGASLEETTRQALYIAFRAMGGFAKRFARRRRQGRAGGSEGVKSCEPERCAPELAAAWYQGAADVGEQSEMALKKPRRSLKRGHDFAFPFQLPLVGRADMFAEIASEDQLRAAALARIKEVVLFDPGDSRMGRSLLESSGLLIPEHQLATVLSDTFARKATSTLAKRSCDFLKFSRWQVQVNSAKPLRASEQDLYKYVCHLRDSAAAPTSLAAFISSWRFFHHMVGSEADPAIVSQRVEGAAHTCYLRKAPLKQATPLTVPLVQRLEDIVLEGNDVYAVIAGFALFCLFSAARWSDAAKAGGLSIDSHGSLYLVEALMLGHKTSRQADDQMTFMPLIALGHTFRDSPWATAWIAARARAELDSKSVLMPAFAEQNRKWLDRPMTSAEGCSWLQEILHGDEFDEDMVAKVTTHALKATPLSWATKCGRFDKHEKRILGHHSSPDERMIVTYGRDVMCPVLAKLQHVIDLIRAGRFDPDRTRAERMSTMVMRLNEQAEIDVQPERRVEDLRRLEESEQSDVSLEDHKKLNEHPSLVPGLQADPEPPETGSYVRHKVSLIVHIVLLPASLLRCGRPLNHNYEDCSYNPDQPREDILCEQCKSARASV</sequence>
<protein>
    <submittedName>
        <fullName evidence="3">Uncharacterized protein</fullName>
    </submittedName>
</protein>
<feature type="chain" id="PRO_5013181048" evidence="2">
    <location>
        <begin position="16"/>
        <end position="1468"/>
    </location>
</feature>
<evidence type="ECO:0000256" key="1">
    <source>
        <dbReference type="SAM" id="MobiDB-lite"/>
    </source>
</evidence>
<accession>A0A1Q9DA73</accession>
<evidence type="ECO:0000313" key="3">
    <source>
        <dbReference type="EMBL" id="OLP92040.1"/>
    </source>
</evidence>